<accession>A0A482UD94</accession>
<dbReference type="Pfam" id="PF05449">
    <property type="entry name" value="Phage_holin_3_7"/>
    <property type="match status" value="1"/>
</dbReference>
<dbReference type="InterPro" id="IPR008473">
    <property type="entry name" value="Phage_holin_3_7"/>
</dbReference>
<proteinExistence type="predicted"/>
<dbReference type="EMBL" id="RWYU02000002">
    <property type="protein sequence ID" value="RYJ63237.1"/>
    <property type="molecule type" value="Genomic_DNA"/>
</dbReference>
<keyword evidence="1" id="KW-0812">Transmembrane</keyword>
<keyword evidence="1" id="KW-0472">Membrane</keyword>
<feature type="transmembrane region" description="Helical" evidence="1">
    <location>
        <begin position="6"/>
        <end position="22"/>
    </location>
</feature>
<keyword evidence="1" id="KW-1133">Transmembrane helix</keyword>
<protein>
    <submittedName>
        <fullName evidence="2">Phage holin family protein</fullName>
    </submittedName>
</protein>
<evidence type="ECO:0000256" key="1">
    <source>
        <dbReference type="SAM" id="Phobius"/>
    </source>
</evidence>
<sequence>MANSLTYATLILCLVMFVRLFTYQRGDARFRRDVSVMAALIMACCGATAIYIIAGDLRIPHQAWPLVLLLAVLAAALMRCGGNMSKVLRHPIDWDGTERRNRP</sequence>
<organism evidence="2 3">
    <name type="scientific">Pseudomonas songnenensis</name>
    <dbReference type="NCBI Taxonomy" id="1176259"/>
    <lineage>
        <taxon>Bacteria</taxon>
        <taxon>Pseudomonadati</taxon>
        <taxon>Pseudomonadota</taxon>
        <taxon>Gammaproteobacteria</taxon>
        <taxon>Pseudomonadales</taxon>
        <taxon>Pseudomonadaceae</taxon>
        <taxon>Pseudomonas</taxon>
    </lineage>
</organism>
<gene>
    <name evidence="2" type="ORF">EJA06_004595</name>
</gene>
<dbReference type="AlphaFoldDB" id="A0A482UD94"/>
<feature type="transmembrane region" description="Helical" evidence="1">
    <location>
        <begin position="34"/>
        <end position="53"/>
    </location>
</feature>
<reference evidence="2 3" key="1">
    <citation type="submission" date="2019-01" db="EMBL/GenBank/DDBJ databases">
        <title>High-quality draft genome of. Pseudomonas songnenensis str. L103, a full-fledged denitrifier isolated from 100 meters deep aquifer in a heavily nitrogen fertilized agricultural area.</title>
        <authorList>
            <person name="Liu M."/>
            <person name="Liu B."/>
        </authorList>
    </citation>
    <scope>NUCLEOTIDE SEQUENCE [LARGE SCALE GENOMIC DNA]</scope>
    <source>
        <strain evidence="2 3">L103</strain>
    </source>
</reference>
<comment type="caution">
    <text evidence="2">The sequence shown here is derived from an EMBL/GenBank/DDBJ whole genome shotgun (WGS) entry which is preliminary data.</text>
</comment>
<name>A0A482UD94_9PSED</name>
<evidence type="ECO:0000313" key="3">
    <source>
        <dbReference type="Proteomes" id="UP000282800"/>
    </source>
</evidence>
<evidence type="ECO:0000313" key="2">
    <source>
        <dbReference type="EMBL" id="RYJ63237.1"/>
    </source>
</evidence>
<dbReference type="RefSeq" id="WP_126188806.1">
    <property type="nucleotide sequence ID" value="NZ_RWYU02000002.1"/>
</dbReference>
<dbReference type="OrthoDB" id="7027997at2"/>
<dbReference type="Proteomes" id="UP000282800">
    <property type="component" value="Unassembled WGS sequence"/>
</dbReference>
<feature type="transmembrane region" description="Helical" evidence="1">
    <location>
        <begin position="59"/>
        <end position="78"/>
    </location>
</feature>